<dbReference type="Pfam" id="PF00613">
    <property type="entry name" value="PI3Ka"/>
    <property type="match status" value="1"/>
</dbReference>
<dbReference type="InterPro" id="IPR001263">
    <property type="entry name" value="PI3K_accessory_dom"/>
</dbReference>
<dbReference type="InterPro" id="IPR042236">
    <property type="entry name" value="PI3K_accessory_sf"/>
</dbReference>
<dbReference type="Gene3D" id="3.30.1010.10">
    <property type="entry name" value="Phosphatidylinositol 3-kinase Catalytic Subunit, Chain A, domain 4"/>
    <property type="match status" value="1"/>
</dbReference>
<name>A0A6I8N2Z2_ORNAN</name>
<dbReference type="EC" id="2.7.1.67" evidence="4"/>
<dbReference type="PROSITE" id="PS50290">
    <property type="entry name" value="PI3_4_KINASE_3"/>
    <property type="match status" value="1"/>
</dbReference>
<dbReference type="GO" id="GO:0046854">
    <property type="term" value="P:phosphatidylinositol phosphate biosynthetic process"/>
    <property type="evidence" value="ECO:0000318"/>
    <property type="project" value="GO_Central"/>
</dbReference>
<dbReference type="PROSITE" id="PS51545">
    <property type="entry name" value="PIK_HELICAL"/>
    <property type="match status" value="1"/>
</dbReference>
<comment type="subunit">
    <text evidence="15">Component of a phosphatidylinositol 4-kinase (PI4K) complex, composed of PI4KA, EFR3 (EFR3A or EFR3B), TTC7 (TTC7A or TTC7B) and HYCC (HYCC1 or HYCC2). Interacts with TMEM150A; regulating recruitment to the plasma membrane. Interacts with TTC7A.</text>
</comment>
<dbReference type="GO" id="GO:0005886">
    <property type="term" value="C:plasma membrane"/>
    <property type="evidence" value="ECO:0000318"/>
    <property type="project" value="GO_Central"/>
</dbReference>
<evidence type="ECO:0000256" key="2">
    <source>
        <dbReference type="ARBA" id="ARBA00004496"/>
    </source>
</evidence>
<comment type="similarity">
    <text evidence="3">Belongs to the PI3/PI4-kinase family. Type III PI4K subfamily.</text>
</comment>
<keyword evidence="10" id="KW-0418">Kinase</keyword>
<keyword evidence="13" id="KW-0472">Membrane</keyword>
<evidence type="ECO:0000259" key="18">
    <source>
        <dbReference type="PROSITE" id="PS50290"/>
    </source>
</evidence>
<evidence type="ECO:0000256" key="11">
    <source>
        <dbReference type="ARBA" id="ARBA00022840"/>
    </source>
</evidence>
<evidence type="ECO:0000256" key="10">
    <source>
        <dbReference type="ARBA" id="ARBA00022777"/>
    </source>
</evidence>
<dbReference type="InterPro" id="IPR018936">
    <property type="entry name" value="PI3/4_kinase_CS"/>
</dbReference>
<evidence type="ECO:0000313" key="21">
    <source>
        <dbReference type="Proteomes" id="UP000002279"/>
    </source>
</evidence>
<dbReference type="Ensembl" id="ENSOANT00000063470.1">
    <property type="protein sequence ID" value="ENSOANP00000035454.1"/>
    <property type="gene ID" value="ENSOANG00000040206.1"/>
</dbReference>
<feature type="region of interest" description="Disordered" evidence="17">
    <location>
        <begin position="1"/>
        <end position="24"/>
    </location>
</feature>
<dbReference type="FunFam" id="3.30.1010.10:FF:000009">
    <property type="entry name" value="Phosphatidylinositol 4-kinase, catalytic, alpha"/>
    <property type="match status" value="1"/>
</dbReference>
<evidence type="ECO:0000256" key="3">
    <source>
        <dbReference type="ARBA" id="ARBA00006209"/>
    </source>
</evidence>
<dbReference type="SMART" id="SM00145">
    <property type="entry name" value="PI3Ka"/>
    <property type="match status" value="1"/>
</dbReference>
<organism evidence="20 21">
    <name type="scientific">Ornithorhynchus anatinus</name>
    <name type="common">Duckbill platypus</name>
    <dbReference type="NCBI Taxonomy" id="9258"/>
    <lineage>
        <taxon>Eukaryota</taxon>
        <taxon>Metazoa</taxon>
        <taxon>Chordata</taxon>
        <taxon>Craniata</taxon>
        <taxon>Vertebrata</taxon>
        <taxon>Euteleostomi</taxon>
        <taxon>Mammalia</taxon>
        <taxon>Monotremata</taxon>
        <taxon>Ornithorhynchidae</taxon>
        <taxon>Ornithorhynchus</taxon>
    </lineage>
</organism>
<dbReference type="GeneTree" id="ENSGT00550000074798"/>
<feature type="region of interest" description="Disordered" evidence="17">
    <location>
        <begin position="391"/>
        <end position="418"/>
    </location>
</feature>
<sequence length="2208" mass="247055">MAAARTRVFIRDPREPSCQGGGGGDVSPVCFPPTRPSVRLLHCPFSRLPILSRGSRSYPAAPDPIPRLPILPRGSRSFPAAPDPIPRLPIQSRGSRSYPAAPDPIPRLPIQSRGSRPFLLPPPPDPLAVAREARALCAPGTEQGNSDNGSRGGKGRRAGPGAASRGFYFNTVLSLSRSLAAQRPAALEKVQKLLCMCPGDFHGVFQLDERRRDAVIALGIFLVESDLQHKESLVPYLLRLLRGLPRVEWIEDSTARKGRGLLPVAETFSFCLVTLLYDVAYRDPTLREEILASLLQVMQLLLATCRAPEPQERGAEHAVPCLIGVARAFGRYSATEEALLSKLFPRASPPSPKVPEELDGIRRRSFNDFRSILPSNLLAVCQEATLKRKTSSVSSISQASPERGPPPPGSPGGSAVHCFEGSYPPDGGTVDPDYYFSTTSSSFSVSPLFDGVGYKEFDMPLDRLQELIDLVKRFVEEPLLRALDEVIAAVTEANPGLELYYKTFSDPLHVAMFRMLRDTLYHTKDVPTALVKETHDFVLERFSGSQAELQKILHDPDRLQQRLGPLKLRCQANAACVDLMVWAAKDEQGAENLCVKLSEKLQSKTSSKVIIAHLPLLICCLQGLGRLCERFPVVVHSVTPSLRDFLVIPSPVLVKLYKYHSQYHSAGGGDIKISVTDEHSESTLSVMSGKRSQPSMYEQLRDIAIDSICRLSLAGLSNRLYISQESDKDAHLIPDHTIRALGHIAGGAARHPRVMEPILQILQQKFCQPPSPLDVLIVDQLGCLVITGNQYIYQEVWNLFQQISVKASSVVYSAAKDSKDHGYRHCSLAVINALANIAANVQGEHLVDELLMNLLELFVQLGLEGKRASERASEKGPALKVGNAAGFGTLRPPLTRRLPPIKEAKPRLQKLFRDFWLYSVLMGFAVEGSGLWPEEWYEGVCEIATKSPLLTFPSREPLRSVLQYNSAMKNDTVTPAELNELRSTVINLLDPPPEVSALINKLDFAMSTYLLSVYRLESMRVLRSTDPDRFQVMFCYFEDKAIQKDKSGMMQCVIAVADKVFDAFLNMMADKAKTKENEAELERHAQFLLVNFNHIHKRIRRVADKYLSGLVDKFPHLLWSGTTLSLSLSADIHKDQPYYNIPEAPYRITVPDTSEARESIVKDFAARCGMILQEAMKWAPTVTKSHLQEYLNRHQNWLSGLTQHTGLAMATESILHFAGYNRQNVTLGTTQLTERPACVKKDYSNFMASLNLRNRYAGEVCGMMQFSAATGQISDLGKLMTQQLNHALESGKAQDFTRSMFKLTAMLISSSECDPQLLHHLCWGPLRMLDERGMETAAACWEWLLAGKNGIEVPFMREMAGAWHMTVEQKFGLFSAEEKEADPLAASEASQPKPCPPEVTPHSIWIDFLVQRFEIAKYCSSDQVEIFSSLLQRSLSLNIGGAKSSMNRHVAAIGPRFKLLTLGLSLLHADVVPNATVRNVLREKIYSTAFDYFSCPPKFPTQEEKRLREDISILIKFWTAMFSDKKYLTASQLVPPDNQDTRSNLDITVGSRQQAAQGWINTYPLSSGMSTISKKSGLSKKTNRGTQLHKYYMKRRTLLLSLLATEIERLITWYNPLSAPELELDQTGESSVANWRSKYLGLSEKQWKDNVNLAWTISPHLAVQLPSRFKNTEAIGAEVTRLVRLDPGAVSDVPEAIKYLVTWHTIDADAPELSHVLCWAPTDPPTGLSYFSSMYPPHPLTAQYGVKVLRSFPPAILFYIPQIVQALRYDKMGYVREYILWAASKSQLLAHQFIWNMKTNIFLDEEGHQKDPDIGELLEQLVEDITGSLSGPAKEFYQREFDFFNKITNVSAIIKPYPKGDERKKACLSALSEVKVQPGCYLPSNPEAIVLDIDYKSGTPMQSAAKAPYLAKFKVKRCGVSELEKEGLRCGSDAADANEDRNEDGGKICWQAAIFKVGDDCRQDMLALQIIDLFRNIFQLVGLDLFVFPYRVVATAPGCGVIECIPDCTSRDQLGRQTDFGMYDYFTRQYGDESSLAFQQARYNFIRSMAAYSLLLFLLQIKDRHNGNIMLDKKGHIIHIDFGFMFESSPGGNLGWEPDIKLTDEMVMIMGGKMEATPFKWFMEMCVRGYLAVRPYMDAVVSLVTLMLDTGLPCFRGQTIKLLKHRFSPNMTERDAASFIMKIIQSCFLSNRSRTYDMIQYYQNDIPY</sequence>
<evidence type="ECO:0000256" key="15">
    <source>
        <dbReference type="ARBA" id="ARBA00062776"/>
    </source>
</evidence>
<evidence type="ECO:0000256" key="12">
    <source>
        <dbReference type="ARBA" id="ARBA00023098"/>
    </source>
</evidence>
<dbReference type="CDD" id="cd05167">
    <property type="entry name" value="PI4Kc_III_alpha"/>
    <property type="match status" value="1"/>
</dbReference>
<proteinExistence type="inferred from homology"/>
<feature type="domain" description="PIK helical" evidence="19">
    <location>
        <begin position="1637"/>
        <end position="1824"/>
    </location>
</feature>
<dbReference type="PROSITE" id="PS00915">
    <property type="entry name" value="PI3_4_KINASE_1"/>
    <property type="match status" value="1"/>
</dbReference>
<dbReference type="CDD" id="cd00871">
    <property type="entry name" value="PI4Ka"/>
    <property type="match status" value="1"/>
</dbReference>
<dbReference type="GO" id="GO:0044788">
    <property type="term" value="P:host-mediated perturbation of viral process"/>
    <property type="evidence" value="ECO:0007669"/>
    <property type="project" value="Ensembl"/>
</dbReference>
<dbReference type="FunFam" id="1.25.40.70:FF:000002">
    <property type="entry name" value="Phosphatidylinositol 4-kinase, catalytic, alpha"/>
    <property type="match status" value="1"/>
</dbReference>
<evidence type="ECO:0000256" key="1">
    <source>
        <dbReference type="ARBA" id="ARBA00004236"/>
    </source>
</evidence>
<feature type="domain" description="PI3K/PI4K catalytic" evidence="18">
    <location>
        <begin position="1922"/>
        <end position="2192"/>
    </location>
</feature>
<comment type="subcellular location">
    <subcellularLocation>
        <location evidence="1">Cell membrane</location>
    </subcellularLocation>
    <subcellularLocation>
        <location evidence="2">Cytoplasm</location>
    </subcellularLocation>
</comment>
<dbReference type="Bgee" id="ENSOANG00000040206">
    <property type="expression patterns" value="Expressed in adult mammalian kidney and 7 other cell types or tissues"/>
</dbReference>
<keyword evidence="7" id="KW-0597">Phosphoprotein</keyword>
<dbReference type="OMA" id="TIEVWQS"/>
<dbReference type="GO" id="GO:0004430">
    <property type="term" value="F:1-phosphatidylinositol 4-kinase activity"/>
    <property type="evidence" value="ECO:0000318"/>
    <property type="project" value="GO_Central"/>
</dbReference>
<dbReference type="Pfam" id="PF19274">
    <property type="entry name" value="PI4K_N"/>
    <property type="match status" value="2"/>
</dbReference>
<keyword evidence="9" id="KW-0547">Nucleotide-binding</keyword>
<evidence type="ECO:0000256" key="4">
    <source>
        <dbReference type="ARBA" id="ARBA00012169"/>
    </source>
</evidence>
<dbReference type="PANTHER" id="PTHR10048:SF15">
    <property type="entry name" value="PHOSPHATIDYLINOSITOL 4-KINASE ALPHA"/>
    <property type="match status" value="1"/>
</dbReference>
<dbReference type="Proteomes" id="UP000002279">
    <property type="component" value="Unplaced"/>
</dbReference>
<dbReference type="SUPFAM" id="SSF48371">
    <property type="entry name" value="ARM repeat"/>
    <property type="match status" value="2"/>
</dbReference>
<keyword evidence="12" id="KW-0443">Lipid metabolism</keyword>
<dbReference type="PROSITE" id="PS00916">
    <property type="entry name" value="PI3_4_KINASE_2"/>
    <property type="match status" value="1"/>
</dbReference>
<dbReference type="GO" id="GO:0005737">
    <property type="term" value="C:cytoplasm"/>
    <property type="evidence" value="ECO:0000318"/>
    <property type="project" value="GO_Central"/>
</dbReference>
<protein>
    <recommendedName>
        <fullName evidence="16">Phosphatidylinositol 4-kinase alpha</fullName>
        <ecNumber evidence="4">2.7.1.67</ecNumber>
    </recommendedName>
</protein>
<dbReference type="GO" id="GO:0140754">
    <property type="term" value="P:reorganization of cellular membranes to establish viral sites of replication"/>
    <property type="evidence" value="ECO:0007669"/>
    <property type="project" value="Ensembl"/>
</dbReference>
<dbReference type="GO" id="GO:0005524">
    <property type="term" value="F:ATP binding"/>
    <property type="evidence" value="ECO:0007669"/>
    <property type="project" value="UniProtKB-KW"/>
</dbReference>
<dbReference type="InterPro" id="IPR045495">
    <property type="entry name" value="PI4K_N"/>
</dbReference>
<feature type="region of interest" description="Disordered" evidence="17">
    <location>
        <begin position="137"/>
        <end position="160"/>
    </location>
</feature>
<dbReference type="Gene3D" id="1.25.40.70">
    <property type="entry name" value="Phosphatidylinositol 3-kinase, accessory domain (PIK)"/>
    <property type="match status" value="1"/>
</dbReference>
<dbReference type="SUPFAM" id="SSF56112">
    <property type="entry name" value="Protein kinase-like (PK-like)"/>
    <property type="match status" value="1"/>
</dbReference>
<accession>A0A6I8N2Z2</accession>
<keyword evidence="8" id="KW-0808">Transferase</keyword>
<evidence type="ECO:0000256" key="16">
    <source>
        <dbReference type="ARBA" id="ARBA00067500"/>
    </source>
</evidence>
<evidence type="ECO:0000256" key="17">
    <source>
        <dbReference type="SAM" id="MobiDB-lite"/>
    </source>
</evidence>
<keyword evidence="6" id="KW-0963">Cytoplasm</keyword>
<dbReference type="SMART" id="SM00146">
    <property type="entry name" value="PI3Kc"/>
    <property type="match status" value="1"/>
</dbReference>
<evidence type="ECO:0000256" key="6">
    <source>
        <dbReference type="ARBA" id="ARBA00022490"/>
    </source>
</evidence>
<keyword evidence="21" id="KW-1185">Reference proteome</keyword>
<dbReference type="InterPro" id="IPR000403">
    <property type="entry name" value="PI3/4_kinase_cat_dom"/>
</dbReference>
<feature type="region of interest" description="Disordered" evidence="17">
    <location>
        <begin position="55"/>
        <end position="124"/>
    </location>
</feature>
<evidence type="ECO:0000256" key="9">
    <source>
        <dbReference type="ARBA" id="ARBA00022741"/>
    </source>
</evidence>
<evidence type="ECO:0000313" key="20">
    <source>
        <dbReference type="Ensembl" id="ENSOANP00000035454.1"/>
    </source>
</evidence>
<evidence type="ECO:0000259" key="19">
    <source>
        <dbReference type="PROSITE" id="PS51545"/>
    </source>
</evidence>
<evidence type="ECO:0000256" key="13">
    <source>
        <dbReference type="ARBA" id="ARBA00023136"/>
    </source>
</evidence>
<evidence type="ECO:0000256" key="5">
    <source>
        <dbReference type="ARBA" id="ARBA00022475"/>
    </source>
</evidence>
<dbReference type="FunCoup" id="A0A6I8N2Z2">
    <property type="interactions" value="2756"/>
</dbReference>
<reference evidence="20" key="1">
    <citation type="submission" date="2025-08" db="UniProtKB">
        <authorList>
            <consortium name="Ensembl"/>
        </authorList>
    </citation>
    <scope>IDENTIFICATION</scope>
    <source>
        <strain evidence="20">Glennie</strain>
    </source>
</reference>
<dbReference type="FunFam" id="1.10.1070.11:FF:000005">
    <property type="entry name" value="Phosphatidylinositol 4-kinase, catalytic, alpha"/>
    <property type="match status" value="1"/>
</dbReference>
<feature type="compositionally biased region" description="Polar residues" evidence="17">
    <location>
        <begin position="391"/>
        <end position="400"/>
    </location>
</feature>
<dbReference type="Pfam" id="PF00454">
    <property type="entry name" value="PI3_PI4_kinase"/>
    <property type="match status" value="1"/>
</dbReference>
<comment type="function">
    <text evidence="14">Acts on phosphatidylinositol (PtdIns) in the first committed step in the production of the second messenger inositol-1,4,5,-trisphosphate.</text>
</comment>
<dbReference type="InterPro" id="IPR036940">
    <property type="entry name" value="PI3/4_kinase_cat_sf"/>
</dbReference>
<dbReference type="InterPro" id="IPR011009">
    <property type="entry name" value="Kinase-like_dom_sf"/>
</dbReference>
<dbReference type="GO" id="GO:0048015">
    <property type="term" value="P:phosphatidylinositol-mediated signaling"/>
    <property type="evidence" value="ECO:0000318"/>
    <property type="project" value="GO_Central"/>
</dbReference>
<dbReference type="InParanoid" id="A0A6I8N2Z2"/>
<evidence type="ECO:0000256" key="14">
    <source>
        <dbReference type="ARBA" id="ARBA00056014"/>
    </source>
</evidence>
<dbReference type="Gene3D" id="1.10.1070.11">
    <property type="entry name" value="Phosphatidylinositol 3-/4-kinase, catalytic domain"/>
    <property type="match status" value="1"/>
</dbReference>
<dbReference type="InterPro" id="IPR015433">
    <property type="entry name" value="PI3/4_kinase"/>
</dbReference>
<dbReference type="InterPro" id="IPR016024">
    <property type="entry name" value="ARM-type_fold"/>
</dbReference>
<evidence type="ECO:0000256" key="8">
    <source>
        <dbReference type="ARBA" id="ARBA00022679"/>
    </source>
</evidence>
<reference evidence="20" key="2">
    <citation type="submission" date="2025-09" db="UniProtKB">
        <authorList>
            <consortium name="Ensembl"/>
        </authorList>
    </citation>
    <scope>IDENTIFICATION</scope>
    <source>
        <strain evidence="20">Glennie</strain>
    </source>
</reference>
<evidence type="ECO:0000256" key="7">
    <source>
        <dbReference type="ARBA" id="ARBA00022553"/>
    </source>
</evidence>
<gene>
    <name evidence="20" type="primary">PI4KA</name>
</gene>
<keyword evidence="5" id="KW-1003">Cell membrane</keyword>
<keyword evidence="11" id="KW-0067">ATP-binding</keyword>
<dbReference type="PANTHER" id="PTHR10048">
    <property type="entry name" value="PHOSPHATIDYLINOSITOL KINASE"/>
    <property type="match status" value="1"/>
</dbReference>